<dbReference type="PANTHER" id="PTHR23501">
    <property type="entry name" value="MAJOR FACILITATOR SUPERFAMILY"/>
    <property type="match status" value="1"/>
</dbReference>
<protein>
    <submittedName>
        <fullName evidence="9">EmrB/QacA family drug resistance transporter</fullName>
    </submittedName>
</protein>
<keyword evidence="5 7" id="KW-1133">Transmembrane helix</keyword>
<keyword evidence="3" id="KW-1003">Cell membrane</keyword>
<dbReference type="PROSITE" id="PS50850">
    <property type="entry name" value="MFS"/>
    <property type="match status" value="1"/>
</dbReference>
<sequence length="507" mass="56596">MNKWIIALTVMIPTLVEIIDTSIVNVSLDHIRGSLSAGIDESTWAITAYLVSNAIVIPMSGWLSRFFGRKKYMLASISLFTLSSFLCGSAWSLRSLIFFRVVQGIGGGGLQPVSQSILLETFPKRQHGMAMAIFGIGVMFGPIVGPLLGGWITDSWSWRWIFYVNIPIGLASIFLTSLVIKDPSYMQKMKMRIDYFGISLLAVGFGSLQFVLDKGQREDWFSSNLIIVFSIIAFIAIVLLIIQELFTDQPIVNLRLFKNMTFATGNVVMFFVFFNLFGSIILLPIYLQTLMGYTAFLAGLVLGPGGFASMFVMPIVGKLVQKTNPKWVLIFGILLGSFSSYLMSLFTLDSEFWTLVWPRVVLGAAMGCTFIPLTTMTLSDIPKEKMAQATSIYNFLRNIGGSVGVAVVTTTLSQRAQFHQSRLVDHLTPFNTSYMIAKTKIAQMLSFKGIYGLNPDGYIYGQLQRQSHMMAFNDVFVMLSVMMIGVLFLVFIMRRKPEEIKLPAEIK</sequence>
<dbReference type="GO" id="GO:0022857">
    <property type="term" value="F:transmembrane transporter activity"/>
    <property type="evidence" value="ECO:0007669"/>
    <property type="project" value="InterPro"/>
</dbReference>
<keyword evidence="2" id="KW-0813">Transport</keyword>
<dbReference type="GO" id="GO:0005886">
    <property type="term" value="C:plasma membrane"/>
    <property type="evidence" value="ECO:0007669"/>
    <property type="project" value="UniProtKB-SubCell"/>
</dbReference>
<dbReference type="AlphaFoldDB" id="A0A1F7S2L8"/>
<dbReference type="InterPro" id="IPR004638">
    <property type="entry name" value="EmrB-like"/>
</dbReference>
<dbReference type="CDD" id="cd17503">
    <property type="entry name" value="MFS_LmrB_MDR_like"/>
    <property type="match status" value="1"/>
</dbReference>
<dbReference type="InterPro" id="IPR020846">
    <property type="entry name" value="MFS_dom"/>
</dbReference>
<comment type="subcellular location">
    <subcellularLocation>
        <location evidence="1">Cell membrane</location>
        <topology evidence="1">Multi-pass membrane protein</topology>
    </subcellularLocation>
</comment>
<proteinExistence type="predicted"/>
<reference evidence="9 10" key="1">
    <citation type="journal article" date="2016" name="Nat. Commun.">
        <title>Thousands of microbial genomes shed light on interconnected biogeochemical processes in an aquifer system.</title>
        <authorList>
            <person name="Anantharaman K."/>
            <person name="Brown C.T."/>
            <person name="Hug L.A."/>
            <person name="Sharon I."/>
            <person name="Castelle C.J."/>
            <person name="Probst A.J."/>
            <person name="Thomas B.C."/>
            <person name="Singh A."/>
            <person name="Wilkins M.J."/>
            <person name="Karaoz U."/>
            <person name="Brodie E.L."/>
            <person name="Williams K.H."/>
            <person name="Hubbard S.S."/>
            <person name="Banfield J.F."/>
        </authorList>
    </citation>
    <scope>NUCLEOTIDE SEQUENCE [LARGE SCALE GENOMIC DNA]</scope>
</reference>
<dbReference type="Pfam" id="PF07690">
    <property type="entry name" value="MFS_1"/>
    <property type="match status" value="1"/>
</dbReference>
<feature type="transmembrane region" description="Helical" evidence="7">
    <location>
        <begin position="42"/>
        <end position="60"/>
    </location>
</feature>
<dbReference type="InterPro" id="IPR036259">
    <property type="entry name" value="MFS_trans_sf"/>
</dbReference>
<evidence type="ECO:0000259" key="8">
    <source>
        <dbReference type="PROSITE" id="PS50850"/>
    </source>
</evidence>
<comment type="caution">
    <text evidence="9">The sequence shown here is derived from an EMBL/GenBank/DDBJ whole genome shotgun (WGS) entry which is preliminary data.</text>
</comment>
<dbReference type="Proteomes" id="UP000179266">
    <property type="component" value="Unassembled WGS sequence"/>
</dbReference>
<dbReference type="NCBIfam" id="TIGR00711">
    <property type="entry name" value="efflux_EmrB"/>
    <property type="match status" value="1"/>
</dbReference>
<evidence type="ECO:0000256" key="6">
    <source>
        <dbReference type="ARBA" id="ARBA00023136"/>
    </source>
</evidence>
<keyword evidence="4 7" id="KW-0812">Transmembrane</keyword>
<dbReference type="PANTHER" id="PTHR23501:SF174">
    <property type="entry name" value="MULTIDRUG EXPORT PROTEIN EMRB-RELATED"/>
    <property type="match status" value="1"/>
</dbReference>
<dbReference type="Gene3D" id="1.20.1720.10">
    <property type="entry name" value="Multidrug resistance protein D"/>
    <property type="match status" value="1"/>
</dbReference>
<dbReference type="PRINTS" id="PR01036">
    <property type="entry name" value="TCRTETB"/>
</dbReference>
<gene>
    <name evidence="9" type="ORF">A2161_11910</name>
</gene>
<feature type="transmembrane region" description="Helical" evidence="7">
    <location>
        <begin position="72"/>
        <end position="91"/>
    </location>
</feature>
<feature type="transmembrane region" description="Helical" evidence="7">
    <location>
        <begin position="267"/>
        <end position="287"/>
    </location>
</feature>
<evidence type="ECO:0000256" key="1">
    <source>
        <dbReference type="ARBA" id="ARBA00004651"/>
    </source>
</evidence>
<dbReference type="SUPFAM" id="SSF103473">
    <property type="entry name" value="MFS general substrate transporter"/>
    <property type="match status" value="1"/>
</dbReference>
<name>A0A1F7S2L8_9BACT</name>
<evidence type="ECO:0000256" key="7">
    <source>
        <dbReference type="SAM" id="Phobius"/>
    </source>
</evidence>
<evidence type="ECO:0000313" key="10">
    <source>
        <dbReference type="Proteomes" id="UP000179266"/>
    </source>
</evidence>
<feature type="transmembrane region" description="Helical" evidence="7">
    <location>
        <begin position="328"/>
        <end position="348"/>
    </location>
</feature>
<evidence type="ECO:0000256" key="3">
    <source>
        <dbReference type="ARBA" id="ARBA00022475"/>
    </source>
</evidence>
<organism evidence="9 10">
    <name type="scientific">Candidatus Schekmanbacteria bacterium RBG_13_48_7</name>
    <dbReference type="NCBI Taxonomy" id="1817878"/>
    <lineage>
        <taxon>Bacteria</taxon>
        <taxon>Candidatus Schekmaniibacteriota</taxon>
    </lineage>
</organism>
<evidence type="ECO:0000256" key="5">
    <source>
        <dbReference type="ARBA" id="ARBA00022989"/>
    </source>
</evidence>
<dbReference type="EMBL" id="MGDD01000071">
    <property type="protein sequence ID" value="OGL47494.1"/>
    <property type="molecule type" value="Genomic_DNA"/>
</dbReference>
<accession>A0A1F7S2L8</accession>
<evidence type="ECO:0000313" key="9">
    <source>
        <dbReference type="EMBL" id="OGL47494.1"/>
    </source>
</evidence>
<keyword evidence="6 7" id="KW-0472">Membrane</keyword>
<evidence type="ECO:0000256" key="4">
    <source>
        <dbReference type="ARBA" id="ARBA00022692"/>
    </source>
</evidence>
<feature type="transmembrane region" description="Helical" evidence="7">
    <location>
        <begin position="131"/>
        <end position="152"/>
    </location>
</feature>
<feature type="transmembrane region" description="Helical" evidence="7">
    <location>
        <begin position="360"/>
        <end position="378"/>
    </location>
</feature>
<feature type="transmembrane region" description="Helical" evidence="7">
    <location>
        <begin position="158"/>
        <end position="180"/>
    </location>
</feature>
<feature type="transmembrane region" description="Helical" evidence="7">
    <location>
        <begin position="475"/>
        <end position="493"/>
    </location>
</feature>
<evidence type="ECO:0000256" key="2">
    <source>
        <dbReference type="ARBA" id="ARBA00022448"/>
    </source>
</evidence>
<feature type="transmembrane region" description="Helical" evidence="7">
    <location>
        <begin position="192"/>
        <end position="212"/>
    </location>
</feature>
<dbReference type="InterPro" id="IPR011701">
    <property type="entry name" value="MFS"/>
</dbReference>
<feature type="transmembrane region" description="Helical" evidence="7">
    <location>
        <begin position="293"/>
        <end position="316"/>
    </location>
</feature>
<feature type="domain" description="Major facilitator superfamily (MFS) profile" evidence="8">
    <location>
        <begin position="6"/>
        <end position="497"/>
    </location>
</feature>
<dbReference type="Gene3D" id="1.20.1250.20">
    <property type="entry name" value="MFS general substrate transporter like domains"/>
    <property type="match status" value="1"/>
</dbReference>
<feature type="transmembrane region" description="Helical" evidence="7">
    <location>
        <begin position="224"/>
        <end position="246"/>
    </location>
</feature>